<dbReference type="InterPro" id="IPR051057">
    <property type="entry name" value="PI-PLC_domain"/>
</dbReference>
<dbReference type="Gene3D" id="3.20.20.190">
    <property type="entry name" value="Phosphatidylinositol (PI) phosphodiesterase"/>
    <property type="match status" value="1"/>
</dbReference>
<dbReference type="EMBL" id="CP093547">
    <property type="protein sequence ID" value="UNP28845.1"/>
    <property type="molecule type" value="Genomic_DNA"/>
</dbReference>
<sequence length="589" mass="66017">MKNVFFGLGLKYADGSAPSIATSRDGRIMEVHQSARDGDLAYRLGVRRKMGLLWAKQDVVYGRGLTPSIAFNGSLLMEVHKEIPDSDDLAWRTARWSDSGAGPAEFEFSAPLKYASGKMPRIAMNDRIAFAVHESPTGPAVWYNVCDIGDDASVLWRGNMALCPGIQPNIAVNDDNLAVIVYRSYSDANLYYRVGRVGLAEVAWGQAILFGSGGEPAVALTHDGEVIVVFQSSRSKTLLQRFGKIRDNAIAWAEDAVYFDDGQFPCVACAGHMAIQAHKSEHAKTLWASSSRITNRARWMQHNMNVLEDKTLPQLTTGASHDAGMYLHGPLATFGKTQNLNLYQQLRNGIRYFDLRPKWSGSTLYVHHGGVSGPPVSEIINDVERFMLEGHRELVVLKFSHYEKFTAEAYEALVVTLQEKLRDWLYRGPLQDRRLSDITMREFLAESGVVLAVCDDDYPIRFPAAGIWVYRDYNAERPQLGDLRVYDKYSNTLSYETMKTGQLEQFENYKGFCAAPNEEVPCDQFLLSWTLTPPTGVWLVSQEANRNLGEVMATQGVPNPQDLVINYLYVDYEEYSRATDVAMFMNGIE</sequence>
<reference evidence="1 2" key="1">
    <citation type="submission" date="2022-03" db="EMBL/GenBank/DDBJ databases">
        <title>Complete genome sequence of Lysobacter capsici VKM B-2533 and Lysobacter gummosus 10.1.1, promising sources of lytic agents.</title>
        <authorList>
            <person name="Tarlachkov S.V."/>
            <person name="Kudryakova I.V."/>
            <person name="Afoshin A.S."/>
            <person name="Leontyevskaya E.A."/>
            <person name="Leontyevskaya N.V."/>
        </authorList>
    </citation>
    <scope>NUCLEOTIDE SEQUENCE [LARGE SCALE GENOMIC DNA]</scope>
    <source>
        <strain evidence="1 2">10.1.1</strain>
    </source>
</reference>
<dbReference type="RefSeq" id="WP_148649037.1">
    <property type="nucleotide sequence ID" value="NZ_CP011131.1"/>
</dbReference>
<accession>A0ABY3XB58</accession>
<dbReference type="PANTHER" id="PTHR13593:SF113">
    <property type="entry name" value="SI:DKEY-266F7.9"/>
    <property type="match status" value="1"/>
</dbReference>
<evidence type="ECO:0000313" key="1">
    <source>
        <dbReference type="EMBL" id="UNP28845.1"/>
    </source>
</evidence>
<dbReference type="InterPro" id="IPR017946">
    <property type="entry name" value="PLC-like_Pdiesterase_TIM-brl"/>
</dbReference>
<dbReference type="PANTHER" id="PTHR13593">
    <property type="match status" value="1"/>
</dbReference>
<name>A0ABY3XB58_9GAMM</name>
<gene>
    <name evidence="1" type="ORF">MOV92_20565</name>
</gene>
<evidence type="ECO:0008006" key="3">
    <source>
        <dbReference type="Google" id="ProtNLM"/>
    </source>
</evidence>
<organism evidence="1 2">
    <name type="scientific">Lysobacter gummosus</name>
    <dbReference type="NCBI Taxonomy" id="262324"/>
    <lineage>
        <taxon>Bacteria</taxon>
        <taxon>Pseudomonadati</taxon>
        <taxon>Pseudomonadota</taxon>
        <taxon>Gammaproteobacteria</taxon>
        <taxon>Lysobacterales</taxon>
        <taxon>Lysobacteraceae</taxon>
        <taxon>Lysobacter</taxon>
    </lineage>
</organism>
<keyword evidence="2" id="KW-1185">Reference proteome</keyword>
<dbReference type="Proteomes" id="UP000829194">
    <property type="component" value="Chromosome"/>
</dbReference>
<dbReference type="SUPFAM" id="SSF51695">
    <property type="entry name" value="PLC-like phosphodiesterases"/>
    <property type="match status" value="1"/>
</dbReference>
<dbReference type="PROSITE" id="PS50007">
    <property type="entry name" value="PIPLC_X_DOMAIN"/>
    <property type="match status" value="1"/>
</dbReference>
<evidence type="ECO:0000313" key="2">
    <source>
        <dbReference type="Proteomes" id="UP000829194"/>
    </source>
</evidence>
<proteinExistence type="predicted"/>
<protein>
    <recommendedName>
        <fullName evidence="3">Phosphatidylinositol diacylglycerol-lyase</fullName>
    </recommendedName>
</protein>